<gene>
    <name evidence="2" type="ORF">GMO_23100</name>
</gene>
<proteinExistence type="predicted"/>
<organism evidence="2 3">
    <name type="scientific">Gluconobacter morbifer G707</name>
    <dbReference type="NCBI Taxonomy" id="1088869"/>
    <lineage>
        <taxon>Bacteria</taxon>
        <taxon>Pseudomonadati</taxon>
        <taxon>Pseudomonadota</taxon>
        <taxon>Alphaproteobacteria</taxon>
        <taxon>Acetobacterales</taxon>
        <taxon>Acetobacteraceae</taxon>
        <taxon>Gluconobacter</taxon>
    </lineage>
</organism>
<dbReference type="EMBL" id="AGQV01000010">
    <property type="protein sequence ID" value="EHH67316.1"/>
    <property type="molecule type" value="Genomic_DNA"/>
</dbReference>
<dbReference type="OrthoDB" id="7274549at2"/>
<dbReference type="Proteomes" id="UP000004949">
    <property type="component" value="Unassembled WGS sequence"/>
</dbReference>
<evidence type="ECO:0000313" key="2">
    <source>
        <dbReference type="EMBL" id="EHH67316.1"/>
    </source>
</evidence>
<dbReference type="AlphaFoldDB" id="G6XLR1"/>
<dbReference type="STRING" id="1088869.GMO_23100"/>
<sequence length="120" mass="12567">MKTLILASLLLAVSVPAVEAAPCLYDMSPLPVTQGTVSRIAPTGVLLRDGTTIILPDELLTAVRLNQKLAVRGLVSPTTHTVRAFALDGHPPVCPTSPVVSRGPFAGSAAYDTIHDSVRE</sequence>
<reference evidence="2 3" key="1">
    <citation type="submission" date="2011-10" db="EMBL/GenBank/DDBJ databases">
        <title>Genome sequence of Gluconobacter morbifer G707, isolated from Drosophila gut.</title>
        <authorList>
            <person name="Lee W.-J."/>
            <person name="Kim E.-K."/>
        </authorList>
    </citation>
    <scope>NUCLEOTIDE SEQUENCE [LARGE SCALE GENOMIC DNA]</scope>
    <source>
        <strain evidence="2 3">G707</strain>
    </source>
</reference>
<keyword evidence="1" id="KW-0732">Signal</keyword>
<feature type="chain" id="PRO_5003489843" evidence="1">
    <location>
        <begin position="21"/>
        <end position="120"/>
    </location>
</feature>
<keyword evidence="3" id="KW-1185">Reference proteome</keyword>
<evidence type="ECO:0000256" key="1">
    <source>
        <dbReference type="SAM" id="SignalP"/>
    </source>
</evidence>
<comment type="caution">
    <text evidence="2">The sequence shown here is derived from an EMBL/GenBank/DDBJ whole genome shotgun (WGS) entry which is preliminary data.</text>
</comment>
<name>G6XLR1_9PROT</name>
<dbReference type="PATRIC" id="fig|1088869.3.peg.2305"/>
<feature type="signal peptide" evidence="1">
    <location>
        <begin position="1"/>
        <end position="20"/>
    </location>
</feature>
<accession>G6XLR1</accession>
<protein>
    <submittedName>
        <fullName evidence="2">Uncharacterized protein</fullName>
    </submittedName>
</protein>
<evidence type="ECO:0000313" key="3">
    <source>
        <dbReference type="Proteomes" id="UP000004949"/>
    </source>
</evidence>